<evidence type="ECO:0000313" key="2">
    <source>
        <dbReference type="EMBL" id="MBA6067470.1"/>
    </source>
</evidence>
<dbReference type="EMBL" id="JACGDE010000018">
    <property type="protein sequence ID" value="MBA6067470.1"/>
    <property type="molecule type" value="Genomic_DNA"/>
</dbReference>
<reference evidence="2 3" key="1">
    <citation type="submission" date="2020-07" db="EMBL/GenBank/DDBJ databases">
        <title>Diversity of carbapenemase encoding genes among Pseudomonas putida group clinical isolates in a tertiary Brazilian hospital.</title>
        <authorList>
            <person name="Alberto-Lei F."/>
            <person name="Nodari C.S."/>
            <person name="Streling A.P."/>
            <person name="Paulino J.T."/>
            <person name="Bessa-Neto F.O."/>
            <person name="Cayo R."/>
            <person name="Gales A.C."/>
        </authorList>
    </citation>
    <scope>NUCLEOTIDE SEQUENCE [LARGE SCALE GENOMIC DNA]</scope>
    <source>
        <strain evidence="2 3">14802</strain>
    </source>
</reference>
<gene>
    <name evidence="2" type="ORF">H4C75_22270</name>
</gene>
<accession>A0A7W2JYE2</accession>
<dbReference type="Pfam" id="PF13503">
    <property type="entry name" value="DUF4123"/>
    <property type="match status" value="1"/>
</dbReference>
<dbReference type="AlphaFoldDB" id="A0A7W2JYE2"/>
<dbReference type="InterPro" id="IPR025391">
    <property type="entry name" value="DUF4123"/>
</dbReference>
<dbReference type="Proteomes" id="UP000541770">
    <property type="component" value="Unassembled WGS sequence"/>
</dbReference>
<evidence type="ECO:0000313" key="3">
    <source>
        <dbReference type="Proteomes" id="UP000541770"/>
    </source>
</evidence>
<organism evidence="2 3">
    <name type="scientific">Pseudomonas mosselii</name>
    <dbReference type="NCBI Taxonomy" id="78327"/>
    <lineage>
        <taxon>Bacteria</taxon>
        <taxon>Pseudomonadati</taxon>
        <taxon>Pseudomonadota</taxon>
        <taxon>Gammaproteobacteria</taxon>
        <taxon>Pseudomonadales</taxon>
        <taxon>Pseudomonadaceae</taxon>
        <taxon>Pseudomonas</taxon>
    </lineage>
</organism>
<feature type="domain" description="DUF4123" evidence="1">
    <location>
        <begin position="34"/>
        <end position="137"/>
    </location>
</feature>
<protein>
    <submittedName>
        <fullName evidence="2">DUF4123 domain-containing protein</fullName>
    </submittedName>
</protein>
<dbReference type="RefSeq" id="WP_062363937.1">
    <property type="nucleotide sequence ID" value="NZ_CP095556.1"/>
</dbReference>
<proteinExistence type="predicted"/>
<name>A0A7W2JYE2_9PSED</name>
<comment type="caution">
    <text evidence="2">The sequence shown here is derived from an EMBL/GenBank/DDBJ whole genome shotgun (WGS) entry which is preliminary data.</text>
</comment>
<sequence>MKGTFYDRLLAPLYQSERYRLSTLLELSRLDDEQLEKLGQRKEVLHSLMPQKALSHLQQVGTVLCAPDASARLQGQSDFFWQLTDLCKDAICGWIVSALPAKDLAAHLAQANTLLAPDGHRYLLRYHTEQGLRVLHARQDLPDILDWLAPIHTWWVPYPDATRQLWYDFSGGDRPEARTLDGLRLDQACWQALAGDSLAYGLADQLKHALRTSGKPEQCHVVRLGLAQRLLAFARESGLVRQEDQIAYVIFMALLGEGLTSDPVWQAAINDALDKQTSLVESVQTHLHEQLR</sequence>
<evidence type="ECO:0000259" key="1">
    <source>
        <dbReference type="Pfam" id="PF13503"/>
    </source>
</evidence>